<accession>A0ABP9NN30</accession>
<dbReference type="Proteomes" id="UP001500804">
    <property type="component" value="Unassembled WGS sequence"/>
</dbReference>
<dbReference type="InterPro" id="IPR011053">
    <property type="entry name" value="Single_hybrid_motif"/>
</dbReference>
<dbReference type="SUPFAM" id="SSF51230">
    <property type="entry name" value="Single hybrid motif"/>
    <property type="match status" value="1"/>
</dbReference>
<reference evidence="3" key="1">
    <citation type="journal article" date="2019" name="Int. J. Syst. Evol. Microbiol.">
        <title>The Global Catalogue of Microorganisms (GCM) 10K type strain sequencing project: providing services to taxonomists for standard genome sequencing and annotation.</title>
        <authorList>
            <consortium name="The Broad Institute Genomics Platform"/>
            <consortium name="The Broad Institute Genome Sequencing Center for Infectious Disease"/>
            <person name="Wu L."/>
            <person name="Ma J."/>
        </authorList>
    </citation>
    <scope>NUCLEOTIDE SEQUENCE [LARGE SCALE GENOMIC DNA]</scope>
    <source>
        <strain evidence="3">JCM 18302</strain>
    </source>
</reference>
<evidence type="ECO:0000259" key="1">
    <source>
        <dbReference type="PROSITE" id="PS50968"/>
    </source>
</evidence>
<dbReference type="Gene3D" id="2.40.50.100">
    <property type="match status" value="1"/>
</dbReference>
<gene>
    <name evidence="2" type="ORF">GCM10023320_46810</name>
</gene>
<dbReference type="PANTHER" id="PTHR23151:SF90">
    <property type="entry name" value="DIHYDROLIPOYLLYSINE-RESIDUE ACETYLTRANSFERASE COMPONENT OF PYRUVATE DEHYDROGENASE COMPLEX, MITOCHONDRIAL-RELATED"/>
    <property type="match status" value="1"/>
</dbReference>
<dbReference type="Pfam" id="PF00364">
    <property type="entry name" value="Biotin_lipoyl"/>
    <property type="match status" value="1"/>
</dbReference>
<keyword evidence="3" id="KW-1185">Reference proteome</keyword>
<sequence>MTMAETPIRMPKLSMTMEEGEFADWLVAPGDTVTKGTPLAVVLTDKVEMEIESEVTGTVTRLTAAEGDVVPVGGPLGYVDATDEDGLGDLDDLLS</sequence>
<comment type="caution">
    <text evidence="2">The sequence shown here is derived from an EMBL/GenBank/DDBJ whole genome shotgun (WGS) entry which is preliminary data.</text>
</comment>
<dbReference type="InterPro" id="IPR045257">
    <property type="entry name" value="E2/Pdx1"/>
</dbReference>
<proteinExistence type="predicted"/>
<dbReference type="CDD" id="cd06849">
    <property type="entry name" value="lipoyl_domain"/>
    <property type="match status" value="1"/>
</dbReference>
<dbReference type="PANTHER" id="PTHR23151">
    <property type="entry name" value="DIHYDROLIPOAMIDE ACETYL/SUCCINYL-TRANSFERASE-RELATED"/>
    <property type="match status" value="1"/>
</dbReference>
<feature type="domain" description="Lipoyl-binding" evidence="1">
    <location>
        <begin position="5"/>
        <end position="80"/>
    </location>
</feature>
<name>A0ABP9NN30_9PSEU</name>
<dbReference type="InterPro" id="IPR000089">
    <property type="entry name" value="Biotin_lipoyl"/>
</dbReference>
<organism evidence="2 3">
    <name type="scientific">Pseudonocardia adelaidensis</name>
    <dbReference type="NCBI Taxonomy" id="648754"/>
    <lineage>
        <taxon>Bacteria</taxon>
        <taxon>Bacillati</taxon>
        <taxon>Actinomycetota</taxon>
        <taxon>Actinomycetes</taxon>
        <taxon>Pseudonocardiales</taxon>
        <taxon>Pseudonocardiaceae</taxon>
        <taxon>Pseudonocardia</taxon>
    </lineage>
</organism>
<dbReference type="EMBL" id="BAABJO010000018">
    <property type="protein sequence ID" value="GAA5128225.1"/>
    <property type="molecule type" value="Genomic_DNA"/>
</dbReference>
<evidence type="ECO:0000313" key="2">
    <source>
        <dbReference type="EMBL" id="GAA5128225.1"/>
    </source>
</evidence>
<dbReference type="PROSITE" id="PS50968">
    <property type="entry name" value="BIOTINYL_LIPOYL"/>
    <property type="match status" value="1"/>
</dbReference>
<evidence type="ECO:0000313" key="3">
    <source>
        <dbReference type="Proteomes" id="UP001500804"/>
    </source>
</evidence>
<protein>
    <recommendedName>
        <fullName evidence="1">Lipoyl-binding domain-containing protein</fullName>
    </recommendedName>
</protein>